<feature type="domain" description="N-acetyltransferase" evidence="3">
    <location>
        <begin position="8"/>
        <end position="167"/>
    </location>
</feature>
<dbReference type="InterPro" id="IPR000182">
    <property type="entry name" value="GNAT_dom"/>
</dbReference>
<organism evidence="4 5">
    <name type="scientific">Kiritimatiella glycovorans</name>
    <dbReference type="NCBI Taxonomy" id="1307763"/>
    <lineage>
        <taxon>Bacteria</taxon>
        <taxon>Pseudomonadati</taxon>
        <taxon>Kiritimatiellota</taxon>
        <taxon>Kiritimatiellia</taxon>
        <taxon>Kiritimatiellales</taxon>
        <taxon>Kiritimatiellaceae</taxon>
        <taxon>Kiritimatiella</taxon>
    </lineage>
</organism>
<dbReference type="GO" id="GO:0016747">
    <property type="term" value="F:acyltransferase activity, transferring groups other than amino-acyl groups"/>
    <property type="evidence" value="ECO:0007669"/>
    <property type="project" value="InterPro"/>
</dbReference>
<dbReference type="Gene3D" id="3.40.630.30">
    <property type="match status" value="1"/>
</dbReference>
<dbReference type="Pfam" id="PF00583">
    <property type="entry name" value="Acetyltransf_1"/>
    <property type="match status" value="1"/>
</dbReference>
<evidence type="ECO:0000256" key="2">
    <source>
        <dbReference type="ARBA" id="ARBA00023315"/>
    </source>
</evidence>
<dbReference type="Proteomes" id="UP000035268">
    <property type="component" value="Chromosome"/>
</dbReference>
<reference evidence="5" key="1">
    <citation type="submission" date="2015-02" db="EMBL/GenBank/DDBJ databases">
        <title>Description and complete genome sequence of the first cultured representative of the subdivision 5 of the Verrucomicrobia phylum.</title>
        <authorList>
            <person name="Spring S."/>
            <person name="Bunk B."/>
            <person name="Sproer C."/>
            <person name="Klenk H.-P."/>
        </authorList>
    </citation>
    <scope>NUCLEOTIDE SEQUENCE [LARGE SCALE GENOMIC DNA]</scope>
    <source>
        <strain evidence="5">L21-Fru-AB</strain>
    </source>
</reference>
<name>A0A0G3EAQ8_9BACT</name>
<dbReference type="SUPFAM" id="SSF55729">
    <property type="entry name" value="Acyl-CoA N-acyltransferases (Nat)"/>
    <property type="match status" value="1"/>
</dbReference>
<gene>
    <name evidence="4" type="ORF">L21SP4_00049</name>
</gene>
<keyword evidence="2" id="KW-0012">Acyltransferase</keyword>
<evidence type="ECO:0000313" key="4">
    <source>
        <dbReference type="EMBL" id="AKJ63338.1"/>
    </source>
</evidence>
<reference evidence="4 5" key="2">
    <citation type="journal article" date="2016" name="ISME J.">
        <title>Characterization of the first cultured representative of Verrucomicrobia subdivision 5 indicates the proposal of a novel phylum.</title>
        <authorList>
            <person name="Spring S."/>
            <person name="Bunk B."/>
            <person name="Sproer C."/>
            <person name="Schumann P."/>
            <person name="Rohde M."/>
            <person name="Tindall B.J."/>
            <person name="Klenk H.P."/>
        </authorList>
    </citation>
    <scope>NUCLEOTIDE SEQUENCE [LARGE SCALE GENOMIC DNA]</scope>
    <source>
        <strain evidence="4 5">L21-Fru-AB</strain>
    </source>
</reference>
<dbReference type="KEGG" id="vbl:L21SP4_00049"/>
<dbReference type="InterPro" id="IPR016181">
    <property type="entry name" value="Acyl_CoA_acyltransferase"/>
</dbReference>
<keyword evidence="1 4" id="KW-0808">Transferase</keyword>
<keyword evidence="5" id="KW-1185">Reference proteome</keyword>
<accession>A0A0G3EAQ8</accession>
<evidence type="ECO:0000259" key="3">
    <source>
        <dbReference type="PROSITE" id="PS51186"/>
    </source>
</evidence>
<evidence type="ECO:0000313" key="5">
    <source>
        <dbReference type="Proteomes" id="UP000035268"/>
    </source>
</evidence>
<dbReference type="AlphaFoldDB" id="A0A0G3EAQ8"/>
<sequence length="171" mass="19556">MSVPHTEGRISAVKTAADMRTVAALAREIWTEHYTPIIGAAQVEYMLDYLQSMAAIRGQCADGCRYYLWQVDDEPAGYCAGDPEIPRRTLWVSKLYVRKDCRGRGGGRHMVDFLAERAREWSLQRLRLGVNRNNRGAIAAYRKMGFNVYGKRVKKIGRGFVMDDYMLEKKV</sequence>
<dbReference type="OrthoDB" id="9800604at2"/>
<dbReference type="InterPro" id="IPR050832">
    <property type="entry name" value="Bact_Acetyltransf"/>
</dbReference>
<dbReference type="EMBL" id="CP010904">
    <property type="protein sequence ID" value="AKJ63338.1"/>
    <property type="molecule type" value="Genomic_DNA"/>
</dbReference>
<protein>
    <submittedName>
        <fullName evidence="4">GCN5-related N-acetyltransferase</fullName>
    </submittedName>
</protein>
<evidence type="ECO:0000256" key="1">
    <source>
        <dbReference type="ARBA" id="ARBA00022679"/>
    </source>
</evidence>
<dbReference type="STRING" id="1307763.L21SP4_00049"/>
<dbReference type="RefSeq" id="WP_074041294.1">
    <property type="nucleotide sequence ID" value="NZ_CP010904.1"/>
</dbReference>
<dbReference type="PANTHER" id="PTHR43877">
    <property type="entry name" value="AMINOALKYLPHOSPHONATE N-ACETYLTRANSFERASE-RELATED-RELATED"/>
    <property type="match status" value="1"/>
</dbReference>
<proteinExistence type="predicted"/>
<dbReference type="CDD" id="cd04301">
    <property type="entry name" value="NAT_SF"/>
    <property type="match status" value="1"/>
</dbReference>
<dbReference type="PROSITE" id="PS51186">
    <property type="entry name" value="GNAT"/>
    <property type="match status" value="1"/>
</dbReference>